<name>A0A6P6PRN1_CARAU</name>
<evidence type="ECO:0000313" key="3">
    <source>
        <dbReference type="RefSeq" id="XP_026123758.1"/>
    </source>
</evidence>
<sequence>MRFEIMNAAGKVKLCASLFMWLGIVTWIGNMKLHLWFVFVQQSTERDVVLSVANEQVNISKRHAPVNAGWSDGKTFSILENAIEHRVFWSAWLDGLSTRVFDVEHERKWREQVRDARVVVLEAGCGRPTNRLATFADGTRACVRYGIDADQVLGETLSYYLAELLGISNLPPLALSKLNLSSEQWASVRGDIEALEWSPNAIVSLTEFIPNVTGVFIPLHLRKQQGASLQLSAENASNVTVTYLVELMQWSDLVIFDYLTANFDRIVSHIFSLQWDARVMERTTNNLLKTINGHLLFIDNEAGLVHGYRVLDLWERYHRLLLGSSCIFRRSTVRRISELKRSGNSAKLLCELYLAREPLARELGCLSEEHALTLQNRIDVVYKHIKQCAEIM</sequence>
<reference evidence="3" key="1">
    <citation type="submission" date="2025-08" db="UniProtKB">
        <authorList>
            <consortium name="RefSeq"/>
        </authorList>
    </citation>
    <scope>IDENTIFICATION</scope>
    <source>
        <strain evidence="3">Wakin</strain>
        <tissue evidence="3">Muscle</tissue>
    </source>
</reference>
<organism evidence="2 3">
    <name type="scientific">Carassius auratus</name>
    <name type="common">Goldfish</name>
    <dbReference type="NCBI Taxonomy" id="7957"/>
    <lineage>
        <taxon>Eukaryota</taxon>
        <taxon>Metazoa</taxon>
        <taxon>Chordata</taxon>
        <taxon>Craniata</taxon>
        <taxon>Vertebrata</taxon>
        <taxon>Euteleostomi</taxon>
        <taxon>Actinopterygii</taxon>
        <taxon>Neopterygii</taxon>
        <taxon>Teleostei</taxon>
        <taxon>Ostariophysi</taxon>
        <taxon>Cypriniformes</taxon>
        <taxon>Cyprinidae</taxon>
        <taxon>Cyprininae</taxon>
        <taxon>Carassius</taxon>
    </lineage>
</organism>
<feature type="transmembrane region" description="Helical" evidence="1">
    <location>
        <begin position="12"/>
        <end position="29"/>
    </location>
</feature>
<protein>
    <submittedName>
        <fullName evidence="3">Four-jointed box protein 1</fullName>
    </submittedName>
</protein>
<dbReference type="KEGG" id="caua:113106253"/>
<dbReference type="OrthoDB" id="10055077at2759"/>
<dbReference type="RefSeq" id="XP_026123758.1">
    <property type="nucleotide sequence ID" value="XM_026267973.1"/>
</dbReference>
<dbReference type="PANTHER" id="PTHR13147">
    <property type="entry name" value="FOUR-JOINTED BOX PROTEIN 1"/>
    <property type="match status" value="1"/>
</dbReference>
<keyword evidence="2" id="KW-1185">Reference proteome</keyword>
<dbReference type="GO" id="GO:0007267">
    <property type="term" value="P:cell-cell signaling"/>
    <property type="evidence" value="ECO:0007669"/>
    <property type="project" value="TreeGrafter"/>
</dbReference>
<dbReference type="PANTHER" id="PTHR13147:SF5">
    <property type="entry name" value="FOUR-JOINTED BOX PROTEIN 1"/>
    <property type="match status" value="1"/>
</dbReference>
<accession>A0A6P6PRN1</accession>
<proteinExistence type="predicted"/>
<dbReference type="CTD" id="24147"/>
<evidence type="ECO:0000313" key="2">
    <source>
        <dbReference type="Proteomes" id="UP000515129"/>
    </source>
</evidence>
<dbReference type="InterPro" id="IPR024868">
    <property type="entry name" value="FJX1/FJ"/>
</dbReference>
<evidence type="ECO:0000256" key="1">
    <source>
        <dbReference type="SAM" id="Phobius"/>
    </source>
</evidence>
<dbReference type="AlphaFoldDB" id="A0A6P6PRN1"/>
<keyword evidence="1" id="KW-0472">Membrane</keyword>
<gene>
    <name evidence="3" type="primary">fjx1</name>
</gene>
<dbReference type="Proteomes" id="UP000515129">
    <property type="component" value="Chromosome 7"/>
</dbReference>
<dbReference type="PRINTS" id="PR02072">
    <property type="entry name" value="4JOINTEDBOX1"/>
</dbReference>
<dbReference type="GO" id="GO:0005615">
    <property type="term" value="C:extracellular space"/>
    <property type="evidence" value="ECO:0007669"/>
    <property type="project" value="TreeGrafter"/>
</dbReference>
<keyword evidence="1" id="KW-0812">Transmembrane</keyword>
<keyword evidence="1" id="KW-1133">Transmembrane helix</keyword>